<dbReference type="InterPro" id="IPR002509">
    <property type="entry name" value="NODB_dom"/>
</dbReference>
<reference evidence="6 7" key="1">
    <citation type="submission" date="2020-09" db="EMBL/GenBank/DDBJ databases">
        <title>Characterization of Paenibacillus peoriae strain ZF390 with broad-spectrum antimicrobial activity as a potential biocontrol agent.</title>
        <authorList>
            <person name="Li L."/>
            <person name="Zhao Y."/>
            <person name="Li B."/>
            <person name="Xie X."/>
        </authorList>
    </citation>
    <scope>NUCLEOTIDE SEQUENCE [LARGE SCALE GENOMIC DNA]</scope>
    <source>
        <strain evidence="6 7">ZF390</strain>
    </source>
</reference>
<proteinExistence type="predicted"/>
<dbReference type="Proteomes" id="UP000516384">
    <property type="component" value="Chromosome"/>
</dbReference>
<dbReference type="GO" id="GO:0016810">
    <property type="term" value="F:hydrolase activity, acting on carbon-nitrogen (but not peptide) bonds"/>
    <property type="evidence" value="ECO:0007669"/>
    <property type="project" value="InterPro"/>
</dbReference>
<keyword evidence="4" id="KW-0812">Transmembrane</keyword>
<name>A0A7H0Y8I7_9BACL</name>
<dbReference type="PANTHER" id="PTHR10587:SF133">
    <property type="entry name" value="CHITIN DEACETYLASE 1-RELATED"/>
    <property type="match status" value="1"/>
</dbReference>
<accession>A0A7H0Y8I7</accession>
<dbReference type="Pfam" id="PF01522">
    <property type="entry name" value="Polysacc_deac_1"/>
    <property type="match status" value="1"/>
</dbReference>
<protein>
    <submittedName>
        <fullName evidence="6">Polysaccharide deacetylase</fullName>
    </submittedName>
</protein>
<dbReference type="Gene3D" id="3.20.20.370">
    <property type="entry name" value="Glycoside hydrolase/deacetylase"/>
    <property type="match status" value="1"/>
</dbReference>
<feature type="compositionally biased region" description="Basic and acidic residues" evidence="3">
    <location>
        <begin position="54"/>
        <end position="67"/>
    </location>
</feature>
<sequence length="310" mass="35375">MEKGYSHSRTMEHRLKRNRKRLIWIAILLFVAGCITFIAIKVSDNKTHAPTQELAKKTDSVSKDSSKGKAVSPKSDPEVEDGAFVEKYLNQQMLGQMPDGADGKKVAYLSFDDGPSVTVTPKILDILKKQKVKATFFIVGKEADENEHTRNIIKRIVKEGHAIGNHTYSHNYKYLYPNRRVSTDHVMQDIERNNKVLKSILGPEFTTRMIRFPGGHMTWNRRDPQGMAALDKVLLQKDYHQVDWNVLTKDAEGASKKAPGLINQFMRSVKGREKAIILMHDTYGKEETAKALPQIIEYLKKQGYEFKVMK</sequence>
<evidence type="ECO:0000256" key="1">
    <source>
        <dbReference type="ARBA" id="ARBA00022723"/>
    </source>
</evidence>
<keyword evidence="4" id="KW-0472">Membrane</keyword>
<feature type="region of interest" description="Disordered" evidence="3">
    <location>
        <begin position="49"/>
        <end position="79"/>
    </location>
</feature>
<evidence type="ECO:0000256" key="4">
    <source>
        <dbReference type="SAM" id="Phobius"/>
    </source>
</evidence>
<evidence type="ECO:0000259" key="5">
    <source>
        <dbReference type="PROSITE" id="PS51677"/>
    </source>
</evidence>
<gene>
    <name evidence="6" type="ORF">IAQ67_27255</name>
</gene>
<dbReference type="PROSITE" id="PS51257">
    <property type="entry name" value="PROKAR_LIPOPROTEIN"/>
    <property type="match status" value="1"/>
</dbReference>
<evidence type="ECO:0000256" key="3">
    <source>
        <dbReference type="SAM" id="MobiDB-lite"/>
    </source>
</evidence>
<evidence type="ECO:0000313" key="7">
    <source>
        <dbReference type="Proteomes" id="UP000516384"/>
    </source>
</evidence>
<dbReference type="PROSITE" id="PS51677">
    <property type="entry name" value="NODB"/>
    <property type="match status" value="1"/>
</dbReference>
<dbReference type="SUPFAM" id="SSF88713">
    <property type="entry name" value="Glycoside hydrolase/deacetylase"/>
    <property type="match status" value="1"/>
</dbReference>
<dbReference type="EMBL" id="CP061172">
    <property type="protein sequence ID" value="QNR67395.1"/>
    <property type="molecule type" value="Genomic_DNA"/>
</dbReference>
<feature type="domain" description="NodB homology" evidence="5">
    <location>
        <begin position="105"/>
        <end position="307"/>
    </location>
</feature>
<evidence type="ECO:0000256" key="2">
    <source>
        <dbReference type="ARBA" id="ARBA00022801"/>
    </source>
</evidence>
<organism evidence="6 7">
    <name type="scientific">Paenibacillus peoriae</name>
    <dbReference type="NCBI Taxonomy" id="59893"/>
    <lineage>
        <taxon>Bacteria</taxon>
        <taxon>Bacillati</taxon>
        <taxon>Bacillota</taxon>
        <taxon>Bacilli</taxon>
        <taxon>Bacillales</taxon>
        <taxon>Paenibacillaceae</taxon>
        <taxon>Paenibacillus</taxon>
    </lineage>
</organism>
<dbReference type="AlphaFoldDB" id="A0A7H0Y8I7"/>
<dbReference type="InterPro" id="IPR011330">
    <property type="entry name" value="Glyco_hydro/deAcase_b/a-brl"/>
</dbReference>
<dbReference type="CDD" id="cd10944">
    <property type="entry name" value="CE4_SmPgdA_like"/>
    <property type="match status" value="1"/>
</dbReference>
<dbReference type="PANTHER" id="PTHR10587">
    <property type="entry name" value="GLYCOSYL TRANSFERASE-RELATED"/>
    <property type="match status" value="1"/>
</dbReference>
<dbReference type="GO" id="GO:0016020">
    <property type="term" value="C:membrane"/>
    <property type="evidence" value="ECO:0007669"/>
    <property type="project" value="TreeGrafter"/>
</dbReference>
<evidence type="ECO:0000313" key="6">
    <source>
        <dbReference type="EMBL" id="QNR67395.1"/>
    </source>
</evidence>
<dbReference type="GO" id="GO:0046872">
    <property type="term" value="F:metal ion binding"/>
    <property type="evidence" value="ECO:0007669"/>
    <property type="project" value="UniProtKB-KW"/>
</dbReference>
<keyword evidence="1" id="KW-0479">Metal-binding</keyword>
<dbReference type="GO" id="GO:0005975">
    <property type="term" value="P:carbohydrate metabolic process"/>
    <property type="evidence" value="ECO:0007669"/>
    <property type="project" value="InterPro"/>
</dbReference>
<keyword evidence="4" id="KW-1133">Transmembrane helix</keyword>
<keyword evidence="2" id="KW-0378">Hydrolase</keyword>
<feature type="transmembrane region" description="Helical" evidence="4">
    <location>
        <begin position="21"/>
        <end position="40"/>
    </location>
</feature>
<dbReference type="InterPro" id="IPR050248">
    <property type="entry name" value="Polysacc_deacetylase_ArnD"/>
</dbReference>
<dbReference type="RefSeq" id="WP_190298254.1">
    <property type="nucleotide sequence ID" value="NZ_CP061172.1"/>
</dbReference>